<evidence type="ECO:0000313" key="6">
    <source>
        <dbReference type="EMBL" id="WOJ95423.1"/>
    </source>
</evidence>
<dbReference type="RefSeq" id="WP_407326119.1">
    <property type="nucleotide sequence ID" value="NZ_CP136865.1"/>
</dbReference>
<dbReference type="InterPro" id="IPR001347">
    <property type="entry name" value="SIS_dom"/>
</dbReference>
<dbReference type="InterPro" id="IPR047640">
    <property type="entry name" value="RpiR-like"/>
</dbReference>
<evidence type="ECO:0000313" key="7">
    <source>
        <dbReference type="Proteomes" id="UP001626549"/>
    </source>
</evidence>
<feature type="domain" description="HTH rpiR-type" evidence="5">
    <location>
        <begin position="8"/>
        <end position="80"/>
    </location>
</feature>
<dbReference type="NCBIfam" id="NF008451">
    <property type="entry name" value="PRK11302.1"/>
    <property type="match status" value="1"/>
</dbReference>
<dbReference type="PANTHER" id="PTHR30514:SF1">
    <property type="entry name" value="HTH-TYPE TRANSCRIPTIONAL REGULATOR HEXR-RELATED"/>
    <property type="match status" value="1"/>
</dbReference>
<dbReference type="InterPro" id="IPR035472">
    <property type="entry name" value="RpiR-like_SIS"/>
</dbReference>
<sequence>MTEAQEDNLLHELGSAARRVTKSERRIVDVILDDPRSATRLSIAALAEQAEVSEPTVNRFCRKFEPRGYPEFKLRLAQSLVLGLPYVSSSIAPDDEAGTYTAKILDSAVMSFRALGEQLPPKLVESVVDRLLDAHHIFFFGLGISSAVAQDAEHHFFRFSLPVTAHADVLMQRMHAAAARDDDVFFIISHTGRTRDLVDIANLATARGATVVALTAAASPLAKASSLAIELEVSEDTDAYMPMTSRLAHLVVLDVLAAGVSLRRGEALQPHLRAIKESLRATRFAPQPGGKHRS</sequence>
<dbReference type="Pfam" id="PF01380">
    <property type="entry name" value="SIS"/>
    <property type="match status" value="1"/>
</dbReference>
<keyword evidence="2" id="KW-0238">DNA-binding</keyword>
<dbReference type="Gene3D" id="1.10.10.10">
    <property type="entry name" value="Winged helix-like DNA-binding domain superfamily/Winged helix DNA-binding domain"/>
    <property type="match status" value="1"/>
</dbReference>
<keyword evidence="1" id="KW-0805">Transcription regulation</keyword>
<evidence type="ECO:0000256" key="1">
    <source>
        <dbReference type="ARBA" id="ARBA00023015"/>
    </source>
</evidence>
<gene>
    <name evidence="6" type="primary">hexR</name>
    <name evidence="6" type="ORF">R0137_09140</name>
</gene>
<dbReference type="InterPro" id="IPR046348">
    <property type="entry name" value="SIS_dom_sf"/>
</dbReference>
<dbReference type="CDD" id="cd05013">
    <property type="entry name" value="SIS_RpiR"/>
    <property type="match status" value="1"/>
</dbReference>
<keyword evidence="7" id="KW-1185">Reference proteome</keyword>
<feature type="domain" description="SIS" evidence="4">
    <location>
        <begin position="131"/>
        <end position="257"/>
    </location>
</feature>
<dbReference type="SUPFAM" id="SSF46689">
    <property type="entry name" value="Homeodomain-like"/>
    <property type="match status" value="1"/>
</dbReference>
<evidence type="ECO:0000259" key="5">
    <source>
        <dbReference type="Pfam" id="PF01418"/>
    </source>
</evidence>
<dbReference type="InterPro" id="IPR036388">
    <property type="entry name" value="WH-like_DNA-bd_sf"/>
</dbReference>
<reference evidence="6 7" key="1">
    <citation type="submission" date="2023-10" db="EMBL/GenBank/DDBJ databases">
        <title>Two novel species belonging to the OM43/NOR5 clade.</title>
        <authorList>
            <person name="Park M."/>
        </authorList>
    </citation>
    <scope>NUCLEOTIDE SEQUENCE [LARGE SCALE GENOMIC DNA]</scope>
    <source>
        <strain evidence="6 7">IMCC45268</strain>
    </source>
</reference>
<dbReference type="Gene3D" id="3.40.50.10490">
    <property type="entry name" value="Glucose-6-phosphate isomerase like protein, domain 1"/>
    <property type="match status" value="1"/>
</dbReference>
<dbReference type="EMBL" id="CP136865">
    <property type="protein sequence ID" value="WOJ95423.1"/>
    <property type="molecule type" value="Genomic_DNA"/>
</dbReference>
<dbReference type="Pfam" id="PF01418">
    <property type="entry name" value="HTH_6"/>
    <property type="match status" value="1"/>
</dbReference>
<keyword evidence="3" id="KW-0804">Transcription</keyword>
<dbReference type="PANTHER" id="PTHR30514">
    <property type="entry name" value="GLUCOKINASE"/>
    <property type="match status" value="1"/>
</dbReference>
<accession>A0ABZ0I9N1</accession>
<dbReference type="SUPFAM" id="SSF53697">
    <property type="entry name" value="SIS domain"/>
    <property type="match status" value="1"/>
</dbReference>
<name>A0ABZ0I9N1_9GAMM</name>
<evidence type="ECO:0000256" key="2">
    <source>
        <dbReference type="ARBA" id="ARBA00023125"/>
    </source>
</evidence>
<evidence type="ECO:0000259" key="4">
    <source>
        <dbReference type="Pfam" id="PF01380"/>
    </source>
</evidence>
<protein>
    <submittedName>
        <fullName evidence="6">Transcriptional regulator HexR</fullName>
    </submittedName>
</protein>
<dbReference type="Proteomes" id="UP001626549">
    <property type="component" value="Chromosome"/>
</dbReference>
<proteinExistence type="predicted"/>
<evidence type="ECO:0000256" key="3">
    <source>
        <dbReference type="ARBA" id="ARBA00023163"/>
    </source>
</evidence>
<organism evidence="6 7">
    <name type="scientific">Congregibacter brevis</name>
    <dbReference type="NCBI Taxonomy" id="3081201"/>
    <lineage>
        <taxon>Bacteria</taxon>
        <taxon>Pseudomonadati</taxon>
        <taxon>Pseudomonadota</taxon>
        <taxon>Gammaproteobacteria</taxon>
        <taxon>Cellvibrionales</taxon>
        <taxon>Halieaceae</taxon>
        <taxon>Congregibacter</taxon>
    </lineage>
</organism>
<dbReference type="InterPro" id="IPR000281">
    <property type="entry name" value="HTH_RpiR"/>
</dbReference>
<dbReference type="InterPro" id="IPR009057">
    <property type="entry name" value="Homeodomain-like_sf"/>
</dbReference>